<evidence type="ECO:0000256" key="4">
    <source>
        <dbReference type="ARBA" id="ARBA00022801"/>
    </source>
</evidence>
<dbReference type="CDD" id="cd07018">
    <property type="entry name" value="S49_SppA_67K_type"/>
    <property type="match status" value="1"/>
</dbReference>
<accession>A0A4R1KXW6</accession>
<dbReference type="Proteomes" id="UP000295496">
    <property type="component" value="Unassembled WGS sequence"/>
</dbReference>
<dbReference type="PANTHER" id="PTHR33209:SF1">
    <property type="entry name" value="PEPTIDASE S49 DOMAIN-CONTAINING PROTEIN"/>
    <property type="match status" value="1"/>
</dbReference>
<feature type="domain" description="Peptidase S49" evidence="9">
    <location>
        <begin position="137"/>
        <end position="291"/>
    </location>
</feature>
<name>A0A4R1KXW6_9PAST</name>
<dbReference type="GO" id="GO:0008236">
    <property type="term" value="F:serine-type peptidase activity"/>
    <property type="evidence" value="ECO:0007669"/>
    <property type="project" value="UniProtKB-KW"/>
</dbReference>
<evidence type="ECO:0000313" key="11">
    <source>
        <dbReference type="Proteomes" id="UP000295496"/>
    </source>
</evidence>
<dbReference type="EMBL" id="SMGJ01000002">
    <property type="protein sequence ID" value="TCK70306.1"/>
    <property type="molecule type" value="Genomic_DNA"/>
</dbReference>
<feature type="domain" description="Peptidase S49" evidence="9">
    <location>
        <begin position="402"/>
        <end position="549"/>
    </location>
</feature>
<dbReference type="Pfam" id="PF01343">
    <property type="entry name" value="Peptidase_S49"/>
    <property type="match status" value="2"/>
</dbReference>
<evidence type="ECO:0000256" key="3">
    <source>
        <dbReference type="ARBA" id="ARBA00022670"/>
    </source>
</evidence>
<dbReference type="SUPFAM" id="SSF52096">
    <property type="entry name" value="ClpP/crotonase"/>
    <property type="match status" value="2"/>
</dbReference>
<dbReference type="PIRSF" id="PIRSF001217">
    <property type="entry name" value="Protease_4_SppA"/>
    <property type="match status" value="1"/>
</dbReference>
<dbReference type="InterPro" id="IPR047217">
    <property type="entry name" value="S49_SppA_67K_type_N"/>
</dbReference>
<keyword evidence="6 8" id="KW-0472">Membrane</keyword>
<evidence type="ECO:0000256" key="1">
    <source>
        <dbReference type="ARBA" id="ARBA00004370"/>
    </source>
</evidence>
<feature type="transmembrane region" description="Helical" evidence="8">
    <location>
        <begin position="21"/>
        <end position="41"/>
    </location>
</feature>
<dbReference type="AlphaFoldDB" id="A0A4R1KXW6"/>
<dbReference type="InterPro" id="IPR047272">
    <property type="entry name" value="S49_SppA_C"/>
</dbReference>
<evidence type="ECO:0000256" key="8">
    <source>
        <dbReference type="SAM" id="Phobius"/>
    </source>
</evidence>
<dbReference type="GO" id="GO:0016020">
    <property type="term" value="C:membrane"/>
    <property type="evidence" value="ECO:0007669"/>
    <property type="project" value="UniProtKB-SubCell"/>
</dbReference>
<evidence type="ECO:0000256" key="6">
    <source>
        <dbReference type="ARBA" id="ARBA00023136"/>
    </source>
</evidence>
<gene>
    <name evidence="10" type="ORF">EV692_0568</name>
</gene>
<dbReference type="PANTHER" id="PTHR33209">
    <property type="entry name" value="PROTEASE 4"/>
    <property type="match status" value="1"/>
</dbReference>
<feature type="active site" description="Nucleophile" evidence="7">
    <location>
        <position position="417"/>
    </location>
</feature>
<keyword evidence="11" id="KW-1185">Reference proteome</keyword>
<keyword evidence="4" id="KW-0378">Hydrolase</keyword>
<dbReference type="Gene3D" id="3.90.226.10">
    <property type="entry name" value="2-enoyl-CoA Hydratase, Chain A, domain 1"/>
    <property type="match status" value="3"/>
</dbReference>
<dbReference type="InterPro" id="IPR004635">
    <property type="entry name" value="Pept_S49_SppA"/>
</dbReference>
<organism evidence="10 11">
    <name type="scientific">Lonepinella koalarum</name>
    <dbReference type="NCBI Taxonomy" id="53417"/>
    <lineage>
        <taxon>Bacteria</taxon>
        <taxon>Pseudomonadati</taxon>
        <taxon>Pseudomonadota</taxon>
        <taxon>Gammaproteobacteria</taxon>
        <taxon>Pasteurellales</taxon>
        <taxon>Pasteurellaceae</taxon>
        <taxon>Lonepinella</taxon>
    </lineage>
</organism>
<evidence type="ECO:0000313" key="10">
    <source>
        <dbReference type="EMBL" id="TCK70306.1"/>
    </source>
</evidence>
<evidence type="ECO:0000256" key="5">
    <source>
        <dbReference type="ARBA" id="ARBA00022825"/>
    </source>
</evidence>
<dbReference type="Gene3D" id="6.20.330.10">
    <property type="match status" value="1"/>
</dbReference>
<evidence type="ECO:0000259" key="9">
    <source>
        <dbReference type="Pfam" id="PF01343"/>
    </source>
</evidence>
<keyword evidence="5" id="KW-0720">Serine protease</keyword>
<reference evidence="10 11" key="1">
    <citation type="submission" date="2019-03" db="EMBL/GenBank/DDBJ databases">
        <title>Genomic Encyclopedia of Type Strains, Phase IV (KMG-IV): sequencing the most valuable type-strain genomes for metagenomic binning, comparative biology and taxonomic classification.</title>
        <authorList>
            <person name="Goeker M."/>
        </authorList>
    </citation>
    <scope>NUCLEOTIDE SEQUENCE [LARGE SCALE GENOMIC DNA]</scope>
    <source>
        <strain evidence="10 11">DSM 10053</strain>
    </source>
</reference>
<keyword evidence="8" id="KW-0812">Transmembrane</keyword>
<comment type="subcellular location">
    <subcellularLocation>
        <location evidence="1">Membrane</location>
    </subcellularLocation>
</comment>
<dbReference type="GO" id="GO:0006465">
    <property type="term" value="P:signal peptide processing"/>
    <property type="evidence" value="ECO:0007669"/>
    <property type="project" value="InterPro"/>
</dbReference>
<sequence length="632" mass="70279">MKTIFNFFKIIWKAINFVRRVVMNLVFLLFVLFLATIISLFNSQTNNVQLVGEQGALLLNLNGYLADNREKYLSWQRALNELDGSNITRKISTFDVVYAIENAKNDDRIKGLVLDLNYFQGADLPALEYVGSAIQHFKAQHKPVIALAGNYSQSQYFLASFADEIYLNPMGTVDIHGLSAQNLYFKSMLDKLEITPHIFRVGTYKSAVEPFLRDDMSPAAKANAERWLSGMWINFRDIVAKNRQIEPNQVLPDSPQYLADLKALKGDSSAYVKQRKLITEFTTMAEIQQKLTALFGENTQDNDVTEFKNVDFDTYLSALPDRQLGDSHFSNPTHKIAVVNVEGAIVDGESYENEVGGDTIANLLHQAANDETVKAVILRVNSPGGSAFASEVIRQEIDNLQALGKPVVTSMGAEAASGGYWIASTTDYIVADKNTITGSIGIFSIFPTFENSLKKIGISADGISTSKLSELSSTSPLSDELKEVFQLEIEQGYERFLDVVSRGRHLSKAEVDKIAQGQVWLGQDALQYKLVDELGDFETAVRKAQELADQQIGEKANYSIEWFDEEPQGFKALLQSLQQGAKSLVKTSVSEMVGLPEAKQVQDQLRNQLGILGKFNDPKGQYLYCLNCGVVK</sequence>
<feature type="active site" description="Proton donor/acceptor" evidence="7">
    <location>
        <position position="205"/>
    </location>
</feature>
<keyword evidence="3 10" id="KW-0645">Protease</keyword>
<keyword evidence="8" id="KW-1133">Transmembrane helix</keyword>
<dbReference type="InterPro" id="IPR029045">
    <property type="entry name" value="ClpP/crotonase-like_dom_sf"/>
</dbReference>
<comment type="caution">
    <text evidence="10">The sequence shown here is derived from an EMBL/GenBank/DDBJ whole genome shotgun (WGS) entry which is preliminary data.</text>
</comment>
<dbReference type="CDD" id="cd07023">
    <property type="entry name" value="S49_Sppa_N_C"/>
    <property type="match status" value="1"/>
</dbReference>
<dbReference type="RefSeq" id="WP_132300369.1">
    <property type="nucleotide sequence ID" value="NZ_CP170642.1"/>
</dbReference>
<dbReference type="InterPro" id="IPR002142">
    <property type="entry name" value="Peptidase_S49"/>
</dbReference>
<comment type="similarity">
    <text evidence="2">Belongs to the peptidase S49 family.</text>
</comment>
<dbReference type="InterPro" id="IPR004634">
    <property type="entry name" value="Pept_S49_pIV"/>
</dbReference>
<dbReference type="NCBIfam" id="TIGR00706">
    <property type="entry name" value="SppA_dom"/>
    <property type="match status" value="1"/>
</dbReference>
<evidence type="ECO:0000256" key="7">
    <source>
        <dbReference type="PIRSR" id="PIRSR001217-1"/>
    </source>
</evidence>
<dbReference type="NCBIfam" id="TIGR00705">
    <property type="entry name" value="SppA_67K"/>
    <property type="match status" value="1"/>
</dbReference>
<evidence type="ECO:0000256" key="2">
    <source>
        <dbReference type="ARBA" id="ARBA00008683"/>
    </source>
</evidence>
<proteinExistence type="inferred from homology"/>
<protein>
    <submittedName>
        <fullName evidence="10">Protease-4</fullName>
    </submittedName>
</protein>